<dbReference type="HOGENOM" id="CLU_058410_0_0_6"/>
<name>A0A0A8UU32_LEGHA</name>
<evidence type="ECO:0000256" key="1">
    <source>
        <dbReference type="SAM" id="SignalP"/>
    </source>
</evidence>
<dbReference type="KEGG" id="lha:LHA_pA0128"/>
<reference evidence="3" key="1">
    <citation type="submission" date="2014-09" db="EMBL/GenBank/DDBJ databases">
        <authorList>
            <person name="Gomez-Valero L."/>
        </authorList>
    </citation>
    <scope>NUCLEOTIDE SEQUENCE [LARGE SCALE GENOMIC DNA]</scope>
    <source>
        <strain evidence="3">ATCC35250</strain>
        <plasmid evidence="3">II</plasmid>
    </source>
</reference>
<protein>
    <submittedName>
        <fullName evidence="2">Protein traU</fullName>
    </submittedName>
</protein>
<keyword evidence="1" id="KW-0732">Signal</keyword>
<dbReference type="InterPro" id="IPR009649">
    <property type="entry name" value="TraU"/>
</dbReference>
<dbReference type="Proteomes" id="UP000032803">
    <property type="component" value="Plasmid II"/>
</dbReference>
<geneLocation type="plasmid" evidence="2 3">
    <name>II</name>
</geneLocation>
<evidence type="ECO:0000313" key="3">
    <source>
        <dbReference type="Proteomes" id="UP000032803"/>
    </source>
</evidence>
<dbReference type="Pfam" id="PF06834">
    <property type="entry name" value="TraU"/>
    <property type="match status" value="1"/>
</dbReference>
<dbReference type="EMBL" id="LN681226">
    <property type="protein sequence ID" value="CEK12375.1"/>
    <property type="molecule type" value="Genomic_DNA"/>
</dbReference>
<accession>A0A0A8UU32</accession>
<organism evidence="2 3">
    <name type="scientific">Legionella hackeliae</name>
    <dbReference type="NCBI Taxonomy" id="449"/>
    <lineage>
        <taxon>Bacteria</taxon>
        <taxon>Pseudomonadati</taxon>
        <taxon>Pseudomonadota</taxon>
        <taxon>Gammaproteobacteria</taxon>
        <taxon>Legionellales</taxon>
        <taxon>Legionellaceae</taxon>
        <taxon>Legionella</taxon>
    </lineage>
</organism>
<proteinExistence type="predicted"/>
<dbReference type="RefSeq" id="WP_011212487.1">
    <property type="nucleotide sequence ID" value="NZ_LN681226.1"/>
</dbReference>
<feature type="chain" id="PRO_5002041988" evidence="1">
    <location>
        <begin position="25"/>
        <end position="331"/>
    </location>
</feature>
<feature type="signal peptide" evidence="1">
    <location>
        <begin position="1"/>
        <end position="24"/>
    </location>
</feature>
<keyword evidence="2" id="KW-0614">Plasmid</keyword>
<dbReference type="AlphaFoldDB" id="A0A0A8UU32"/>
<sequence>MNKKTLITRFMVLFLLSSLNFIYASQCKGHFVNPITDVCWNCLFPLTIGSSEVVKSSYPDTKNPGNPLCLCPTPIGERLGVTIGYWEPAALVDVTPKPWCMVNLGVQLNVTKKGLGGSQMPETDGRGAFYYVHWYKYPLVYWLQVLTSLGCMETEDFDILYPSELDPTWNDSELAFVLNPEAVLFTSSSARASCAFDATKALAGTAVNSLFWCQGAQGSTYPLTGFVAHQASPISTAALLAERVDFKLHRPPTPAIRDSIGQDWPAVCHTYASSIMPKDRYRYQLVNTLPEAHRCHPFGQSVIGWEAGHTYPGDGDNFGFLIWKKRNCCFL</sequence>
<gene>
    <name evidence="2" type="primary">traU</name>
    <name evidence="2" type="ORF">LHA_pA0128</name>
</gene>
<dbReference type="NCBIfam" id="NF010297">
    <property type="entry name" value="PRK13737.1"/>
    <property type="match status" value="1"/>
</dbReference>
<keyword evidence="3" id="KW-1185">Reference proteome</keyword>
<dbReference type="OrthoDB" id="9788211at2"/>
<evidence type="ECO:0000313" key="2">
    <source>
        <dbReference type="EMBL" id="CEK12375.1"/>
    </source>
</evidence>